<evidence type="ECO:0000259" key="1">
    <source>
        <dbReference type="Pfam" id="PF13600"/>
    </source>
</evidence>
<feature type="domain" description="DUF4140" evidence="1">
    <location>
        <begin position="12"/>
        <end position="99"/>
    </location>
</feature>
<proteinExistence type="predicted"/>
<dbReference type="AlphaFoldDB" id="A0A934QXL2"/>
<gene>
    <name evidence="2" type="ORF">JHE00_28795</name>
</gene>
<keyword evidence="3" id="KW-1185">Reference proteome</keyword>
<sequence length="136" mass="14748">MPTTLEAPIVAVTVHPRHARVTRWGITRLTGDHRFVVSGLPSELPAESVRAGGSGPAAIAGVDVAKEIRAQESGPALKALLDQRDAVRARLDELVEHTDLGELRRRLELDQSATAEITLDFRVDVAKGIELSGWRD</sequence>
<evidence type="ECO:0000313" key="3">
    <source>
        <dbReference type="Proteomes" id="UP000635245"/>
    </source>
</evidence>
<reference evidence="2" key="1">
    <citation type="submission" date="2020-12" db="EMBL/GenBank/DDBJ databases">
        <title>Prauserella sp. ASG 168, a novel actinomycete isolated from cave rock.</title>
        <authorList>
            <person name="Suriyachadkun C."/>
        </authorList>
    </citation>
    <scope>NUCLEOTIDE SEQUENCE</scope>
    <source>
        <strain evidence="2">ASG 168</strain>
    </source>
</reference>
<evidence type="ECO:0000313" key="2">
    <source>
        <dbReference type="EMBL" id="MBK1788346.1"/>
    </source>
</evidence>
<accession>A0A934QXL2</accession>
<dbReference type="Proteomes" id="UP000635245">
    <property type="component" value="Unassembled WGS sequence"/>
</dbReference>
<protein>
    <submittedName>
        <fullName evidence="2">DUF4140 domain-containing protein</fullName>
    </submittedName>
</protein>
<comment type="caution">
    <text evidence="2">The sequence shown here is derived from an EMBL/GenBank/DDBJ whole genome shotgun (WGS) entry which is preliminary data.</text>
</comment>
<dbReference type="EMBL" id="JAENJH010000010">
    <property type="protein sequence ID" value="MBK1788346.1"/>
    <property type="molecule type" value="Genomic_DNA"/>
</dbReference>
<organism evidence="2 3">
    <name type="scientific">Prauserella cavernicola</name>
    <dbReference type="NCBI Taxonomy" id="2800127"/>
    <lineage>
        <taxon>Bacteria</taxon>
        <taxon>Bacillati</taxon>
        <taxon>Actinomycetota</taxon>
        <taxon>Actinomycetes</taxon>
        <taxon>Pseudonocardiales</taxon>
        <taxon>Pseudonocardiaceae</taxon>
        <taxon>Prauserella</taxon>
    </lineage>
</organism>
<dbReference type="Pfam" id="PF13600">
    <property type="entry name" value="DUF4140"/>
    <property type="match status" value="1"/>
</dbReference>
<dbReference type="RefSeq" id="WP_200324184.1">
    <property type="nucleotide sequence ID" value="NZ_JAENJH010000010.1"/>
</dbReference>
<dbReference type="InterPro" id="IPR025554">
    <property type="entry name" value="DUF4140"/>
</dbReference>
<name>A0A934QXL2_9PSEU</name>